<feature type="region of interest" description="Disordered" evidence="1">
    <location>
        <begin position="785"/>
        <end position="804"/>
    </location>
</feature>
<dbReference type="OrthoDB" id="429662at2759"/>
<dbReference type="SUPFAM" id="SSF52540">
    <property type="entry name" value="P-loop containing nucleoside triphosphate hydrolases"/>
    <property type="match status" value="1"/>
</dbReference>
<accession>A0A812IF15</accession>
<feature type="compositionally biased region" description="Basic and acidic residues" evidence="1">
    <location>
        <begin position="198"/>
        <end position="215"/>
    </location>
</feature>
<comment type="caution">
    <text evidence="2">The sequence shown here is derived from an EMBL/GenBank/DDBJ whole genome shotgun (WGS) entry which is preliminary data.</text>
</comment>
<reference evidence="2" key="1">
    <citation type="submission" date="2021-02" db="EMBL/GenBank/DDBJ databases">
        <authorList>
            <person name="Dougan E. K."/>
            <person name="Rhodes N."/>
            <person name="Thang M."/>
            <person name="Chan C."/>
        </authorList>
    </citation>
    <scope>NUCLEOTIDE SEQUENCE</scope>
</reference>
<name>A0A812IF15_9DINO</name>
<dbReference type="AlphaFoldDB" id="A0A812IF15"/>
<proteinExistence type="predicted"/>
<evidence type="ECO:0000256" key="1">
    <source>
        <dbReference type="SAM" id="MobiDB-lite"/>
    </source>
</evidence>
<evidence type="ECO:0000313" key="2">
    <source>
        <dbReference type="EMBL" id="CAE7036063.1"/>
    </source>
</evidence>
<feature type="region of interest" description="Disordered" evidence="1">
    <location>
        <begin position="35"/>
        <end position="54"/>
    </location>
</feature>
<evidence type="ECO:0000313" key="3">
    <source>
        <dbReference type="Proteomes" id="UP000604046"/>
    </source>
</evidence>
<dbReference type="EMBL" id="CAJNDS010000269">
    <property type="protein sequence ID" value="CAE7036063.1"/>
    <property type="molecule type" value="Genomic_DNA"/>
</dbReference>
<gene>
    <name evidence="2" type="ORF">SNAT2548_LOCUS4372</name>
</gene>
<dbReference type="Proteomes" id="UP000604046">
    <property type="component" value="Unassembled WGS sequence"/>
</dbReference>
<keyword evidence="3" id="KW-1185">Reference proteome</keyword>
<dbReference type="InterPro" id="IPR027417">
    <property type="entry name" value="P-loop_NTPase"/>
</dbReference>
<protein>
    <submittedName>
        <fullName evidence="2">Uncharacterized protein</fullName>
    </submittedName>
</protein>
<dbReference type="Gene3D" id="3.40.50.300">
    <property type="entry name" value="P-loop containing nucleotide triphosphate hydrolases"/>
    <property type="match status" value="1"/>
</dbReference>
<sequence>MSRPPATSRKASNADGAGFARSGARAVSKVGCDVWHGTPKIRKPERGDDRGTFREPVLAGEGFAVLASFDQVSRNKAVDEAASAQTADPVEDAKQAIVAFAQEEQLQKTVQETGQIKEDKGFDESTEKDTFSQKCFDMAVKKWEGAQKDLEGAREDRDFARQRLRLAVQNRNQKEIKEATEAFNKAESKVDTAKEEAERAEKEAKKANEELEKAKSTAPLQAGSTLLKNFGDELPDLDERFLNGRINNKEDRPFLERETVVDKVLAELNYTTGSQGLNKPRLVALWSPRGTGKTSLVRQLAQSKQYADSRRYGRLLVFDALFLQQYLSTDADMLVSAIIIWHLLQFFHDYTVEFAPGQNVVFERRDFGPVLQLLKQSHSTPTPSGDSVLSWIASCCKSRDDVLDQWLSITEQALAAPKDCPRLLFLDQAELLASASRGQSHMGGTKSSLTDICSRLPQQMACFCTGTLNLIKGRPDIEYTKLVVCELAALAPLSRDAAVLAMKQWNGTQYDENVFNQIVFFSGGVPRLLRHAFETSGIFKSKAATAFNAMSKCFKESYGSAGPCFSHPAVALSLVLCSAVRWPTADTDLYSTVPGTSTAWSDIFNAGAAFPANNSVQVPRVWWCFDQAVRQQLQGELKALNIRLDRLLPDSLQLVASNNRGNVARGKPWEELVAHSLAARFHLYCMQRNWTANNTWAPFLEIYPTDNAHLKMVLEPFEVCWKDGVSYPQSEASVSDTAGHAIMCNVPFRNAHHDLLIPVKRVKCGTCEYIAAQCRYGAKKTAKDLNNTSQDKARKPKKNEARDTLPDMPNVLLQICPEKDGAQPFKAGLIDPSDIPTRFYVRLMWFCFAHLIRIRLLVCDLNGERERLGDLQALANIGGPNVPIEDWMVGLEICGKECVKLIRTFALKSDSLTDRMAPLMLSRCLAYLFELVNKAQLPPNLHKLPSEDTLKEHLERQDRVIVPIDELNLLVPKGTTDNVASPESLPTSSKQIPRLYYTRAA</sequence>
<feature type="compositionally biased region" description="Basic and acidic residues" evidence="1">
    <location>
        <begin position="42"/>
        <end position="53"/>
    </location>
</feature>
<feature type="region of interest" description="Disordered" evidence="1">
    <location>
        <begin position="198"/>
        <end position="218"/>
    </location>
</feature>
<feature type="region of interest" description="Disordered" evidence="1">
    <location>
        <begin position="1"/>
        <end position="27"/>
    </location>
</feature>
<organism evidence="2 3">
    <name type="scientific">Symbiodinium natans</name>
    <dbReference type="NCBI Taxonomy" id="878477"/>
    <lineage>
        <taxon>Eukaryota</taxon>
        <taxon>Sar</taxon>
        <taxon>Alveolata</taxon>
        <taxon>Dinophyceae</taxon>
        <taxon>Suessiales</taxon>
        <taxon>Symbiodiniaceae</taxon>
        <taxon>Symbiodinium</taxon>
    </lineage>
</organism>